<name>A0ABT4J9H8_9RHOB</name>
<organism evidence="1 2">
    <name type="scientific">Paracoccus benzoatiresistens</name>
    <dbReference type="NCBI Taxonomy" id="2997341"/>
    <lineage>
        <taxon>Bacteria</taxon>
        <taxon>Pseudomonadati</taxon>
        <taxon>Pseudomonadota</taxon>
        <taxon>Alphaproteobacteria</taxon>
        <taxon>Rhodobacterales</taxon>
        <taxon>Paracoccaceae</taxon>
        <taxon>Paracoccus</taxon>
    </lineage>
</organism>
<protein>
    <submittedName>
        <fullName evidence="1">Uncharacterized protein</fullName>
    </submittedName>
</protein>
<accession>A0ABT4J9H8</accession>
<reference evidence="1" key="1">
    <citation type="submission" date="2022-12" db="EMBL/GenBank/DDBJ databases">
        <title>Paracoccus sp. EF6 isolated from a lake water.</title>
        <authorList>
            <person name="Liu H."/>
        </authorList>
    </citation>
    <scope>NUCLEOTIDE SEQUENCE</scope>
    <source>
        <strain evidence="1">EF6</strain>
    </source>
</reference>
<comment type="caution">
    <text evidence="1">The sequence shown here is derived from an EMBL/GenBank/DDBJ whole genome shotgun (WGS) entry which is preliminary data.</text>
</comment>
<sequence>MNLIQHEQAMTDNLAMIASAIVLAARDAAADIEHASTELSITPERARILKSLADNFYAVAHQAEDNDPEAVRFLCDMLGLDRMLAEYDAECSQQ</sequence>
<dbReference type="Proteomes" id="UP001149822">
    <property type="component" value="Unassembled WGS sequence"/>
</dbReference>
<dbReference type="RefSeq" id="WP_268943163.1">
    <property type="nucleotide sequence ID" value="NZ_JAPTYD010000028.1"/>
</dbReference>
<evidence type="ECO:0000313" key="1">
    <source>
        <dbReference type="EMBL" id="MCZ0963101.1"/>
    </source>
</evidence>
<evidence type="ECO:0000313" key="2">
    <source>
        <dbReference type="Proteomes" id="UP001149822"/>
    </source>
</evidence>
<keyword evidence="2" id="KW-1185">Reference proteome</keyword>
<proteinExistence type="predicted"/>
<dbReference type="EMBL" id="JAPTYD010000028">
    <property type="protein sequence ID" value="MCZ0963101.1"/>
    <property type="molecule type" value="Genomic_DNA"/>
</dbReference>
<gene>
    <name evidence="1" type="ORF">OU682_15900</name>
</gene>